<name>A0AAI9G435_STEMA</name>
<evidence type="ECO:0000313" key="2">
    <source>
        <dbReference type="Proteomes" id="UP001225498"/>
    </source>
</evidence>
<evidence type="ECO:0008006" key="3">
    <source>
        <dbReference type="Google" id="ProtNLM"/>
    </source>
</evidence>
<dbReference type="EMBL" id="ABLTIR010000016">
    <property type="protein sequence ID" value="EKZ1926186.1"/>
    <property type="molecule type" value="Genomic_DNA"/>
</dbReference>
<accession>A0AAI9G435</accession>
<sequence>MAKATVEILSDAGTTLISEDTPSLVLKQKIRIDVSPVTYPGNNPGGNWKYAEMMINAEAPMVAFIGDPYPFFPQLQEIGPNQFRLTLWTNTPARLQGWAYVFDRPANEDAQYLALWDANGRLTYALGAKPMRIIGIGGVFPNGGMEEDRFPDFTGKTVAGVICAPATSTFQNSFTVMGIGNGQGVSGKHGLFGNAITIPKIGTGGSPNQAVVGIVMAVDVTNY</sequence>
<gene>
    <name evidence="1" type="ORF">REH87_001175</name>
</gene>
<protein>
    <recommendedName>
        <fullName evidence="3">Phage tail protein</fullName>
    </recommendedName>
</protein>
<dbReference type="AlphaFoldDB" id="A0AAI9G435"/>
<comment type="caution">
    <text evidence="1">The sequence shown here is derived from an EMBL/GenBank/DDBJ whole genome shotgun (WGS) entry which is preliminary data.</text>
</comment>
<dbReference type="RefSeq" id="WP_049450680.1">
    <property type="nucleotide sequence ID" value="NZ_JAXRUY010000002.1"/>
</dbReference>
<proteinExistence type="predicted"/>
<organism evidence="1 2">
    <name type="scientific">Stenotrophomonas maltophilia</name>
    <name type="common">Pseudomonas maltophilia</name>
    <name type="synonym">Xanthomonas maltophilia</name>
    <dbReference type="NCBI Taxonomy" id="40324"/>
    <lineage>
        <taxon>Bacteria</taxon>
        <taxon>Pseudomonadati</taxon>
        <taxon>Pseudomonadota</taxon>
        <taxon>Gammaproteobacteria</taxon>
        <taxon>Lysobacterales</taxon>
        <taxon>Lysobacteraceae</taxon>
        <taxon>Stenotrophomonas</taxon>
        <taxon>Stenotrophomonas maltophilia group</taxon>
    </lineage>
</organism>
<reference evidence="1" key="1">
    <citation type="submission" date="2023-08" db="EMBL/GenBank/DDBJ databases">
        <authorList>
            <consortium name="Clinical and Environmental Microbiology Branch: Whole genome sequencing antimicrobial resistance pathogens in the healthcare setting"/>
        </authorList>
    </citation>
    <scope>NUCLEOTIDE SEQUENCE</scope>
    <source>
        <strain evidence="1">2023CJ-00293</strain>
    </source>
</reference>
<dbReference type="Proteomes" id="UP001225498">
    <property type="component" value="Unassembled WGS sequence"/>
</dbReference>
<evidence type="ECO:0000313" key="1">
    <source>
        <dbReference type="EMBL" id="EKZ1926186.1"/>
    </source>
</evidence>